<organism evidence="4 5">
    <name type="scientific">Haloarcula limicola</name>
    <dbReference type="NCBI Taxonomy" id="1429915"/>
    <lineage>
        <taxon>Archaea</taxon>
        <taxon>Methanobacteriati</taxon>
        <taxon>Methanobacteriota</taxon>
        <taxon>Stenosarchaea group</taxon>
        <taxon>Halobacteria</taxon>
        <taxon>Halobacteriales</taxon>
        <taxon>Haloarculaceae</taxon>
        <taxon>Haloarcula</taxon>
    </lineage>
</organism>
<reference evidence="4 5" key="1">
    <citation type="submission" date="2021-06" db="EMBL/GenBank/DDBJ databases">
        <title>New haloarchaea isolates fom saline soil.</title>
        <authorList>
            <person name="Duran-Viseras A."/>
            <person name="Sanchez-Porro C.S."/>
            <person name="Ventosa A."/>
        </authorList>
    </citation>
    <scope>NUCLEOTIDE SEQUENCE [LARGE SCALE GENOMIC DNA]</scope>
    <source>
        <strain evidence="4 5">JCM 183640</strain>
    </source>
</reference>
<dbReference type="SUPFAM" id="SSF55729">
    <property type="entry name" value="Acyl-CoA N-acyltransferases (Nat)"/>
    <property type="match status" value="1"/>
</dbReference>
<dbReference type="OrthoDB" id="11597at2157"/>
<keyword evidence="2" id="KW-0012">Acyltransferase</keyword>
<proteinExistence type="predicted"/>
<name>A0A8J8C3U1_9EURY</name>
<dbReference type="PANTHER" id="PTHR43877">
    <property type="entry name" value="AMINOALKYLPHOSPHONATE N-ACETYLTRANSFERASE-RELATED-RELATED"/>
    <property type="match status" value="1"/>
</dbReference>
<evidence type="ECO:0000259" key="3">
    <source>
        <dbReference type="PROSITE" id="PS51186"/>
    </source>
</evidence>
<comment type="caution">
    <text evidence="4">The sequence shown here is derived from an EMBL/GenBank/DDBJ whole genome shotgun (WGS) entry which is preliminary data.</text>
</comment>
<evidence type="ECO:0000313" key="5">
    <source>
        <dbReference type="Proteomes" id="UP000766550"/>
    </source>
</evidence>
<dbReference type="Proteomes" id="UP000766550">
    <property type="component" value="Unassembled WGS sequence"/>
</dbReference>
<evidence type="ECO:0000313" key="4">
    <source>
        <dbReference type="EMBL" id="MBV0924866.1"/>
    </source>
</evidence>
<keyword evidence="1" id="KW-0808">Transferase</keyword>
<dbReference type="PROSITE" id="PS51186">
    <property type="entry name" value="GNAT"/>
    <property type="match status" value="1"/>
</dbReference>
<feature type="domain" description="N-acetyltransferase" evidence="3">
    <location>
        <begin position="5"/>
        <end position="157"/>
    </location>
</feature>
<dbReference type="AlphaFoldDB" id="A0A8J8C3U1"/>
<evidence type="ECO:0000256" key="2">
    <source>
        <dbReference type="ARBA" id="ARBA00023315"/>
    </source>
</evidence>
<dbReference type="Gene3D" id="3.40.630.30">
    <property type="match status" value="1"/>
</dbReference>
<evidence type="ECO:0000256" key="1">
    <source>
        <dbReference type="ARBA" id="ARBA00022679"/>
    </source>
</evidence>
<dbReference type="GO" id="GO:0016747">
    <property type="term" value="F:acyltransferase activity, transferring groups other than amino-acyl groups"/>
    <property type="evidence" value="ECO:0007669"/>
    <property type="project" value="InterPro"/>
</dbReference>
<gene>
    <name evidence="4" type="ORF">KTS45_11720</name>
</gene>
<dbReference type="CDD" id="cd04301">
    <property type="entry name" value="NAT_SF"/>
    <property type="match status" value="1"/>
</dbReference>
<dbReference type="InterPro" id="IPR016181">
    <property type="entry name" value="Acyl_CoA_acyltransferase"/>
</dbReference>
<dbReference type="RefSeq" id="WP_162317721.1">
    <property type="nucleotide sequence ID" value="NZ_JAHQXF010000002.1"/>
</dbReference>
<keyword evidence="5" id="KW-1185">Reference proteome</keyword>
<sequence>MSFQVGVRPATEHDITAIQQVAHAAWHAVYDDVLGEEAVDTHLAEGYTRNVLERMIDVDDIGLFVATVDDDVVGYASCGMTDPVGIGDLDLYVHPDYWGEGIGSELLERGKKHLKSLSVRTIRDEVLVDNEVGNGFYRTHFERAGERTARLGGKELPVNVYELSLARV</sequence>
<dbReference type="InterPro" id="IPR050832">
    <property type="entry name" value="Bact_Acetyltransf"/>
</dbReference>
<dbReference type="InterPro" id="IPR000182">
    <property type="entry name" value="GNAT_dom"/>
</dbReference>
<dbReference type="EMBL" id="JAHQXF010000002">
    <property type="protein sequence ID" value="MBV0924866.1"/>
    <property type="molecule type" value="Genomic_DNA"/>
</dbReference>
<protein>
    <submittedName>
        <fullName evidence="4">GNAT family N-acetyltransferase</fullName>
    </submittedName>
</protein>
<dbReference type="Pfam" id="PF00583">
    <property type="entry name" value="Acetyltransf_1"/>
    <property type="match status" value="1"/>
</dbReference>
<accession>A0A8J8C3U1</accession>